<evidence type="ECO:0000256" key="3">
    <source>
        <dbReference type="ARBA" id="ARBA00004729"/>
    </source>
</evidence>
<dbReference type="EMBL" id="FNNB01000007">
    <property type="protein sequence ID" value="SDX43653.1"/>
    <property type="molecule type" value="Genomic_DNA"/>
</dbReference>
<proteinExistence type="inferred from homology"/>
<dbReference type="NCBIfam" id="NF002458">
    <property type="entry name" value="PRK01641.1"/>
    <property type="match status" value="1"/>
</dbReference>
<protein>
    <recommendedName>
        <fullName evidence="6">3-isopropylmalate dehydratase</fullName>
        <ecNumber evidence="6">4.2.1.33</ecNumber>
    </recommendedName>
</protein>
<dbReference type="PANTHER" id="PTHR43345">
    <property type="entry name" value="3-ISOPROPYLMALATE DEHYDRATASE SMALL SUBUNIT 2-RELATED-RELATED"/>
    <property type="match status" value="1"/>
</dbReference>
<name>A0A1H3BP23_9RHOB</name>
<dbReference type="Pfam" id="PF00694">
    <property type="entry name" value="Aconitase_C"/>
    <property type="match status" value="1"/>
</dbReference>
<dbReference type="UniPathway" id="UPA00048">
    <property type="reaction ID" value="UER00071"/>
</dbReference>
<dbReference type="SUPFAM" id="SSF52016">
    <property type="entry name" value="LeuD/IlvD-like"/>
    <property type="match status" value="1"/>
</dbReference>
<dbReference type="GO" id="GO:0003861">
    <property type="term" value="F:3-isopropylmalate dehydratase activity"/>
    <property type="evidence" value="ECO:0007669"/>
    <property type="project" value="UniProtKB-EC"/>
</dbReference>
<sequence>MTGWTQINGTAVALPQENVDTDQLIPARFMSAPRADGYGKFLLHDLRQDAADHVLDRHAGAEVLITRRNFGSGSSREAAVYALVDFGIRAVFAPSFGDIFQSNAVNNGLLPARLSDAEIDALLDAIGTDAVSATVDLEKCAAVIAGHTLTFELDPVWQEKLVNGWDDIDLTAQHNDRIKDFRTARFAAHPWAVPAS</sequence>
<dbReference type="CDD" id="cd01577">
    <property type="entry name" value="IPMI_Swivel"/>
    <property type="match status" value="1"/>
</dbReference>
<accession>A0A1H3BP23</accession>
<dbReference type="InterPro" id="IPR004431">
    <property type="entry name" value="3-IsopropMal_deHydase_ssu"/>
</dbReference>
<keyword evidence="10" id="KW-0100">Branched-chain amino acid biosynthesis</keyword>
<evidence type="ECO:0000256" key="5">
    <source>
        <dbReference type="ARBA" id="ARBA00011271"/>
    </source>
</evidence>
<dbReference type="InterPro" id="IPR000573">
    <property type="entry name" value="AconitaseA/IPMdHydase_ssu_swvl"/>
</dbReference>
<comment type="subunit">
    <text evidence="5">Heterodimer of LeuC and LeuD.</text>
</comment>
<keyword evidence="9" id="KW-0456">Lyase</keyword>
<dbReference type="EC" id="4.2.1.33" evidence="6"/>
<keyword evidence="8" id="KW-0028">Amino-acid biosynthesis</keyword>
<feature type="domain" description="Aconitase A/isopropylmalate dehydratase small subunit swivel" evidence="11">
    <location>
        <begin position="3"/>
        <end position="115"/>
    </location>
</feature>
<evidence type="ECO:0000313" key="12">
    <source>
        <dbReference type="EMBL" id="SDX43653.1"/>
    </source>
</evidence>
<dbReference type="PANTHER" id="PTHR43345:SF5">
    <property type="entry name" value="3-ISOPROPYLMALATE DEHYDRATASE SMALL SUBUNIT"/>
    <property type="match status" value="1"/>
</dbReference>
<dbReference type="GO" id="GO:0009316">
    <property type="term" value="C:3-isopropylmalate dehydratase complex"/>
    <property type="evidence" value="ECO:0007669"/>
    <property type="project" value="InterPro"/>
</dbReference>
<dbReference type="InterPro" id="IPR015928">
    <property type="entry name" value="Aconitase/3IPM_dehydase_swvl"/>
</dbReference>
<organism evidence="12 13">
    <name type="scientific">Sulfitobacter pontiacus</name>
    <dbReference type="NCBI Taxonomy" id="60137"/>
    <lineage>
        <taxon>Bacteria</taxon>
        <taxon>Pseudomonadati</taxon>
        <taxon>Pseudomonadota</taxon>
        <taxon>Alphaproteobacteria</taxon>
        <taxon>Rhodobacterales</taxon>
        <taxon>Roseobacteraceae</taxon>
        <taxon>Sulfitobacter</taxon>
    </lineage>
</organism>
<dbReference type="STRING" id="60137.SAMN04488041_10725"/>
<evidence type="ECO:0000256" key="9">
    <source>
        <dbReference type="ARBA" id="ARBA00023239"/>
    </source>
</evidence>
<dbReference type="GeneID" id="94022412"/>
<dbReference type="GO" id="GO:0009098">
    <property type="term" value="P:L-leucine biosynthetic process"/>
    <property type="evidence" value="ECO:0007669"/>
    <property type="project" value="UniProtKB-UniPathway"/>
</dbReference>
<keyword evidence="7" id="KW-0432">Leucine biosynthesis</keyword>
<comment type="catalytic activity">
    <reaction evidence="1">
        <text>(2R,3S)-3-isopropylmalate = (2S)-2-isopropylmalate</text>
        <dbReference type="Rhea" id="RHEA:32287"/>
        <dbReference type="ChEBI" id="CHEBI:1178"/>
        <dbReference type="ChEBI" id="CHEBI:35121"/>
        <dbReference type="EC" id="4.2.1.33"/>
    </reaction>
</comment>
<evidence type="ECO:0000259" key="11">
    <source>
        <dbReference type="Pfam" id="PF00694"/>
    </source>
</evidence>
<dbReference type="Proteomes" id="UP000183076">
    <property type="component" value="Unassembled WGS sequence"/>
</dbReference>
<dbReference type="InterPro" id="IPR050075">
    <property type="entry name" value="LeuD"/>
</dbReference>
<dbReference type="NCBIfam" id="TIGR00171">
    <property type="entry name" value="leuD"/>
    <property type="match status" value="1"/>
</dbReference>
<dbReference type="Gene3D" id="3.20.19.10">
    <property type="entry name" value="Aconitase, domain 4"/>
    <property type="match status" value="1"/>
</dbReference>
<dbReference type="RefSeq" id="WP_074637006.1">
    <property type="nucleotide sequence ID" value="NZ_CP160850.1"/>
</dbReference>
<reference evidence="13" key="1">
    <citation type="submission" date="2016-10" db="EMBL/GenBank/DDBJ databases">
        <authorList>
            <person name="Varghese N."/>
            <person name="Submissions S."/>
        </authorList>
    </citation>
    <scope>NUCLEOTIDE SEQUENCE [LARGE SCALE GENOMIC DNA]</scope>
    <source>
        <strain evidence="13">DSM 10014</strain>
    </source>
</reference>
<dbReference type="AlphaFoldDB" id="A0A1H3BP23"/>
<comment type="function">
    <text evidence="2">Catalyzes the isomerization between 2-isopropylmalate and 3-isopropylmalate, via the formation of 2-isopropylmaleate.</text>
</comment>
<evidence type="ECO:0000256" key="10">
    <source>
        <dbReference type="ARBA" id="ARBA00023304"/>
    </source>
</evidence>
<evidence type="ECO:0000256" key="8">
    <source>
        <dbReference type="ARBA" id="ARBA00022605"/>
    </source>
</evidence>
<evidence type="ECO:0000256" key="6">
    <source>
        <dbReference type="ARBA" id="ARBA00011998"/>
    </source>
</evidence>
<evidence type="ECO:0000256" key="1">
    <source>
        <dbReference type="ARBA" id="ARBA00000491"/>
    </source>
</evidence>
<evidence type="ECO:0000256" key="2">
    <source>
        <dbReference type="ARBA" id="ARBA00002695"/>
    </source>
</evidence>
<evidence type="ECO:0000313" key="13">
    <source>
        <dbReference type="Proteomes" id="UP000183076"/>
    </source>
</evidence>
<evidence type="ECO:0000256" key="7">
    <source>
        <dbReference type="ARBA" id="ARBA00022430"/>
    </source>
</evidence>
<comment type="pathway">
    <text evidence="3">Amino-acid biosynthesis; L-leucine biosynthesis; L-leucine from 3-methyl-2-oxobutanoate: step 2/4.</text>
</comment>
<comment type="similarity">
    <text evidence="4">Belongs to the LeuD family. LeuD type 1 subfamily.</text>
</comment>
<dbReference type="InterPro" id="IPR033940">
    <property type="entry name" value="IPMI_Swivel"/>
</dbReference>
<evidence type="ECO:0000256" key="4">
    <source>
        <dbReference type="ARBA" id="ARBA00009845"/>
    </source>
</evidence>
<gene>
    <name evidence="12" type="ORF">SAMN04488041_10725</name>
</gene>